<name>A0A183T2S1_SCHSO</name>
<proteinExistence type="predicted"/>
<accession>A0A183T2S1</accession>
<keyword evidence="3" id="KW-1185">Reference proteome</keyword>
<dbReference type="WBParaSite" id="SSLN_0001119001-mRNA-1">
    <property type="protein sequence ID" value="SSLN_0001119001-mRNA-1"/>
    <property type="gene ID" value="SSLN_0001119001"/>
</dbReference>
<feature type="compositionally biased region" description="Basic and acidic residues" evidence="1">
    <location>
        <begin position="17"/>
        <end position="35"/>
    </location>
</feature>
<evidence type="ECO:0000313" key="4">
    <source>
        <dbReference type="WBParaSite" id="SSLN_0001119001-mRNA-1"/>
    </source>
</evidence>
<evidence type="ECO:0000313" key="3">
    <source>
        <dbReference type="Proteomes" id="UP000275846"/>
    </source>
</evidence>
<feature type="region of interest" description="Disordered" evidence="1">
    <location>
        <begin position="1"/>
        <end position="35"/>
    </location>
</feature>
<reference evidence="2 3" key="2">
    <citation type="submission" date="2018-11" db="EMBL/GenBank/DDBJ databases">
        <authorList>
            <consortium name="Pathogen Informatics"/>
        </authorList>
    </citation>
    <scope>NUCLEOTIDE SEQUENCE [LARGE SCALE GENOMIC DNA]</scope>
    <source>
        <strain evidence="2 3">NST_G2</strain>
    </source>
</reference>
<feature type="region of interest" description="Disordered" evidence="1">
    <location>
        <begin position="61"/>
        <end position="87"/>
    </location>
</feature>
<reference evidence="4" key="1">
    <citation type="submission" date="2016-06" db="UniProtKB">
        <authorList>
            <consortium name="WormBaseParasite"/>
        </authorList>
    </citation>
    <scope>IDENTIFICATION</scope>
</reference>
<protein>
    <submittedName>
        <fullName evidence="4">EKA-like protein</fullName>
    </submittedName>
</protein>
<sequence length="199" mass="21529">MTSVAPALKPTQCNSQEEEKSLPIEDAKVPAEEKIPVYRTPRKEVATENIISQMENAHINSIGQQRSEKPAESLPPPPLTVKTNGVGPNISAPRAPLLLNGSIHSRHLGGVSLLERAAKWIEAKNQSLDAYTRRLPSFRPSAPSKVNAFIAARSSFVTASGIAERRMAFTKETTVSGFRWRMVGDSGNTATRKSGNAAT</sequence>
<dbReference type="AlphaFoldDB" id="A0A183T2S1"/>
<organism evidence="4">
    <name type="scientific">Schistocephalus solidus</name>
    <name type="common">Tapeworm</name>
    <dbReference type="NCBI Taxonomy" id="70667"/>
    <lineage>
        <taxon>Eukaryota</taxon>
        <taxon>Metazoa</taxon>
        <taxon>Spiralia</taxon>
        <taxon>Lophotrochozoa</taxon>
        <taxon>Platyhelminthes</taxon>
        <taxon>Cestoda</taxon>
        <taxon>Eucestoda</taxon>
        <taxon>Diphyllobothriidea</taxon>
        <taxon>Diphyllobothriidae</taxon>
        <taxon>Schistocephalus</taxon>
    </lineage>
</organism>
<evidence type="ECO:0000313" key="2">
    <source>
        <dbReference type="EMBL" id="VDL97154.1"/>
    </source>
</evidence>
<evidence type="ECO:0000256" key="1">
    <source>
        <dbReference type="SAM" id="MobiDB-lite"/>
    </source>
</evidence>
<gene>
    <name evidence="2" type="ORF">SSLN_LOCUS10769</name>
</gene>
<dbReference type="Proteomes" id="UP000275846">
    <property type="component" value="Unassembled WGS sequence"/>
</dbReference>
<dbReference type="EMBL" id="UYSU01036081">
    <property type="protein sequence ID" value="VDL97154.1"/>
    <property type="molecule type" value="Genomic_DNA"/>
</dbReference>
<dbReference type="OrthoDB" id="504170at2759"/>